<organism evidence="3">
    <name type="scientific">bioreactor metagenome</name>
    <dbReference type="NCBI Taxonomy" id="1076179"/>
    <lineage>
        <taxon>unclassified sequences</taxon>
        <taxon>metagenomes</taxon>
        <taxon>ecological metagenomes</taxon>
    </lineage>
</organism>
<gene>
    <name evidence="3" type="ORF">SDC9_101300</name>
</gene>
<dbReference type="EMBL" id="VSSQ01014842">
    <property type="protein sequence ID" value="MPM54522.1"/>
    <property type="molecule type" value="Genomic_DNA"/>
</dbReference>
<dbReference type="Pfam" id="PF18096">
    <property type="entry name" value="Thump_like"/>
    <property type="match status" value="1"/>
</dbReference>
<proteinExistence type="predicted"/>
<evidence type="ECO:0000259" key="1">
    <source>
        <dbReference type="Pfam" id="PF18096"/>
    </source>
</evidence>
<dbReference type="InterPro" id="IPR041497">
    <property type="entry name" value="Thump-like"/>
</dbReference>
<evidence type="ECO:0000313" key="3">
    <source>
        <dbReference type="EMBL" id="MPM54522.1"/>
    </source>
</evidence>
<comment type="caution">
    <text evidence="3">The sequence shown here is derived from an EMBL/GenBank/DDBJ whole genome shotgun (WGS) entry which is preliminary data.</text>
</comment>
<feature type="domain" description="THUMP-like" evidence="1">
    <location>
        <begin position="36"/>
        <end position="95"/>
    </location>
</feature>
<sequence>MKSGAFKSIGARFGLKKFHPNTHLYTDNTLKADFPGRIFSVHHIAGNTKEDFKSLKLGFPKANISVRNYPLSVEEYKKKSGIKDGGDFYIHALKANDNNFLNIISHRVNINSSD</sequence>
<feature type="domain" description="PG-1098 ferredoxin-like" evidence="2">
    <location>
        <begin position="1"/>
        <end position="35"/>
    </location>
</feature>
<dbReference type="Pfam" id="PF22013">
    <property type="entry name" value="PG_1098_Fer"/>
    <property type="match status" value="1"/>
</dbReference>
<dbReference type="AlphaFoldDB" id="A0A645AMP5"/>
<reference evidence="3" key="1">
    <citation type="submission" date="2019-08" db="EMBL/GenBank/DDBJ databases">
        <authorList>
            <person name="Kucharzyk K."/>
            <person name="Murdoch R.W."/>
            <person name="Higgins S."/>
            <person name="Loffler F."/>
        </authorList>
    </citation>
    <scope>NUCLEOTIDE SEQUENCE</scope>
</reference>
<accession>A0A645AMP5</accession>
<dbReference type="InterPro" id="IPR054168">
    <property type="entry name" value="PG_1098_Fer"/>
</dbReference>
<protein>
    <submittedName>
        <fullName evidence="3">Uncharacterized protein</fullName>
    </submittedName>
</protein>
<name>A0A645AMP5_9ZZZZ</name>
<evidence type="ECO:0000259" key="2">
    <source>
        <dbReference type="Pfam" id="PF22013"/>
    </source>
</evidence>